<reference evidence="1 2" key="1">
    <citation type="submission" date="2021-06" db="EMBL/GenBank/DDBJ databases">
        <title>Caerostris extrusa draft genome.</title>
        <authorList>
            <person name="Kono N."/>
            <person name="Arakawa K."/>
        </authorList>
    </citation>
    <scope>NUCLEOTIDE SEQUENCE [LARGE SCALE GENOMIC DNA]</scope>
</reference>
<evidence type="ECO:0000313" key="1">
    <source>
        <dbReference type="EMBL" id="GIY97550.1"/>
    </source>
</evidence>
<proteinExistence type="predicted"/>
<evidence type="ECO:0000313" key="2">
    <source>
        <dbReference type="Proteomes" id="UP001054945"/>
    </source>
</evidence>
<dbReference type="AlphaFoldDB" id="A0AAV4XTS1"/>
<organism evidence="1 2">
    <name type="scientific">Caerostris extrusa</name>
    <name type="common">Bark spider</name>
    <name type="synonym">Caerostris bankana</name>
    <dbReference type="NCBI Taxonomy" id="172846"/>
    <lineage>
        <taxon>Eukaryota</taxon>
        <taxon>Metazoa</taxon>
        <taxon>Ecdysozoa</taxon>
        <taxon>Arthropoda</taxon>
        <taxon>Chelicerata</taxon>
        <taxon>Arachnida</taxon>
        <taxon>Araneae</taxon>
        <taxon>Araneomorphae</taxon>
        <taxon>Entelegynae</taxon>
        <taxon>Araneoidea</taxon>
        <taxon>Araneidae</taxon>
        <taxon>Caerostris</taxon>
    </lineage>
</organism>
<protein>
    <submittedName>
        <fullName evidence="1">Uncharacterized protein</fullName>
    </submittedName>
</protein>
<comment type="caution">
    <text evidence="1">The sequence shown here is derived from an EMBL/GenBank/DDBJ whole genome shotgun (WGS) entry which is preliminary data.</text>
</comment>
<keyword evidence="2" id="KW-1185">Reference proteome</keyword>
<dbReference type="Proteomes" id="UP001054945">
    <property type="component" value="Unassembled WGS sequence"/>
</dbReference>
<accession>A0AAV4XTS1</accession>
<sequence length="99" mass="11622">MFLEDNCTRWYLSKTLAREEVEEDELKLYRKKMKNKMSFISPPFHLFPPNQKATFYTSPKKILLCVCSPSIEFLLKTEMNFGVATIHKHLCCCVEPTNV</sequence>
<name>A0AAV4XTS1_CAEEX</name>
<gene>
    <name evidence="1" type="ORF">CEXT_448141</name>
</gene>
<dbReference type="EMBL" id="BPLR01018177">
    <property type="protein sequence ID" value="GIY97550.1"/>
    <property type="molecule type" value="Genomic_DNA"/>
</dbReference>